<gene>
    <name evidence="2" type="ORF">P5X88_12420</name>
</gene>
<sequence>MPYKLRDPYLQIGGSYNLDNLQQINLITKTIDKVNFQLREDHDFNWLKSLGAVFCVFDQQDSGNISFGVEKDEQRYFVKYAGAKSIEFTGNPKDAIERLKMAVPVYQSLEHPYLIKLVDYFSTDNGYALVFQWFEGECLHSHWSFGGKAKYTNPQSPFYRFKKLEVEKRLKAIEAIFSFHTYVESLGYVAVDFYDGSILYDFKNDETKICDIDFYRKSPSKNDIGENFWGSNRSKSPEEYKLGSPIDSITNVFHIGAIVFGILGGELDRSFSKWEATQGLYEVAIKAVEKDRNKRYPTVKEF</sequence>
<keyword evidence="2" id="KW-0418">Kinase</keyword>
<feature type="domain" description="Protein kinase" evidence="1">
    <location>
        <begin position="54"/>
        <end position="302"/>
    </location>
</feature>
<comment type="caution">
    <text evidence="2">The sequence shown here is derived from an EMBL/GenBank/DDBJ whole genome shotgun (WGS) entry which is preliminary data.</text>
</comment>
<dbReference type="Gene3D" id="1.10.510.10">
    <property type="entry name" value="Transferase(Phosphotransferase) domain 1"/>
    <property type="match status" value="1"/>
</dbReference>
<proteinExistence type="predicted"/>
<evidence type="ECO:0000313" key="3">
    <source>
        <dbReference type="Proteomes" id="UP001159179"/>
    </source>
</evidence>
<dbReference type="AlphaFoldDB" id="A0AAW6SYD7"/>
<dbReference type="GO" id="GO:0005524">
    <property type="term" value="F:ATP binding"/>
    <property type="evidence" value="ECO:0007669"/>
    <property type="project" value="InterPro"/>
</dbReference>
<dbReference type="PROSITE" id="PS50011">
    <property type="entry name" value="PROTEIN_KINASE_DOM"/>
    <property type="match status" value="1"/>
</dbReference>
<reference evidence="2" key="1">
    <citation type="submission" date="2023-03" db="EMBL/GenBank/DDBJ databases">
        <title>Bacterial isolates from washroom surfaces on a university campus.</title>
        <authorList>
            <person name="Holman D.B."/>
            <person name="Gzyl K.E."/>
            <person name="Taheri A.E."/>
        </authorList>
    </citation>
    <scope>NUCLEOTIDE SEQUENCE</scope>
    <source>
        <strain evidence="2">RD03</strain>
    </source>
</reference>
<evidence type="ECO:0000313" key="2">
    <source>
        <dbReference type="EMBL" id="MDH5161746.1"/>
    </source>
</evidence>
<dbReference type="InterPro" id="IPR000719">
    <property type="entry name" value="Prot_kinase_dom"/>
</dbReference>
<dbReference type="SUPFAM" id="SSF56112">
    <property type="entry name" value="Protein kinase-like (PK-like)"/>
    <property type="match status" value="1"/>
</dbReference>
<evidence type="ECO:0000259" key="1">
    <source>
        <dbReference type="PROSITE" id="PS50011"/>
    </source>
</evidence>
<keyword evidence="2" id="KW-0808">Transferase</keyword>
<keyword evidence="2" id="KW-0723">Serine/threonine-protein kinase</keyword>
<accession>A0AAW6SYD7</accession>
<organism evidence="2 3">
    <name type="scientific">Heyndrickxia oleronia</name>
    <dbReference type="NCBI Taxonomy" id="38875"/>
    <lineage>
        <taxon>Bacteria</taxon>
        <taxon>Bacillati</taxon>
        <taxon>Bacillota</taxon>
        <taxon>Bacilli</taxon>
        <taxon>Bacillales</taxon>
        <taxon>Bacillaceae</taxon>
        <taxon>Heyndrickxia</taxon>
    </lineage>
</organism>
<dbReference type="Proteomes" id="UP001159179">
    <property type="component" value="Unassembled WGS sequence"/>
</dbReference>
<dbReference type="RefSeq" id="WP_280616864.1">
    <property type="nucleotide sequence ID" value="NZ_JAROYP010000006.1"/>
</dbReference>
<dbReference type="InterPro" id="IPR011009">
    <property type="entry name" value="Kinase-like_dom_sf"/>
</dbReference>
<dbReference type="EMBL" id="JAROYP010000006">
    <property type="protein sequence ID" value="MDH5161746.1"/>
    <property type="molecule type" value="Genomic_DNA"/>
</dbReference>
<dbReference type="GO" id="GO:0004674">
    <property type="term" value="F:protein serine/threonine kinase activity"/>
    <property type="evidence" value="ECO:0007669"/>
    <property type="project" value="UniProtKB-KW"/>
</dbReference>
<protein>
    <submittedName>
        <fullName evidence="2">Serine/threonine protein kinase</fullName>
    </submittedName>
</protein>
<name>A0AAW6SYD7_9BACI</name>